<evidence type="ECO:0000313" key="2">
    <source>
        <dbReference type="Proteomes" id="UP000055019"/>
    </source>
</evidence>
<dbReference type="Proteomes" id="UP000055019">
    <property type="component" value="Unassembled WGS sequence"/>
</dbReference>
<dbReference type="InterPro" id="IPR006175">
    <property type="entry name" value="YjgF/YER057c/UK114"/>
</dbReference>
<sequence length="149" mass="16230">MVQSMTDIPADVATQETDLTGHRKSFTIEGIAHKFPVPNASRIGNLIVSSAIHAVDPVTRAMPDDLVAQCALVFANMQATVEAAGGSTDDIIKMTVYLRDRGNRGPLNDEWVRMFPDADSRPARHSQLLLVEGPSLIQCDFIAVVKDRT</sequence>
<dbReference type="CDD" id="cd00448">
    <property type="entry name" value="YjgF_YER057c_UK114_family"/>
    <property type="match status" value="1"/>
</dbReference>
<proteinExistence type="predicted"/>
<dbReference type="RefSeq" id="WP_200821979.1">
    <property type="nucleotide sequence ID" value="NZ_FCOM02000012.1"/>
</dbReference>
<dbReference type="EMBL" id="FCOM02000012">
    <property type="protein sequence ID" value="SAL63034.1"/>
    <property type="molecule type" value="Genomic_DNA"/>
</dbReference>
<gene>
    <name evidence="1" type="ORF">AWB74_03298</name>
</gene>
<reference evidence="1" key="1">
    <citation type="submission" date="2016-01" db="EMBL/GenBank/DDBJ databases">
        <authorList>
            <person name="Peeters C."/>
        </authorList>
    </citation>
    <scope>NUCLEOTIDE SEQUENCE [LARGE SCALE GENOMIC DNA]</scope>
    <source>
        <strain evidence="1">LMG 29317</strain>
    </source>
</reference>
<dbReference type="Gene3D" id="3.30.1330.40">
    <property type="entry name" value="RutC-like"/>
    <property type="match status" value="1"/>
</dbReference>
<comment type="caution">
    <text evidence="1">The sequence shown here is derived from an EMBL/GenBank/DDBJ whole genome shotgun (WGS) entry which is preliminary data.</text>
</comment>
<dbReference type="AlphaFoldDB" id="A0A158J2D0"/>
<accession>A0A158J2D0</accession>
<dbReference type="Pfam" id="PF01042">
    <property type="entry name" value="Ribonuc_L-PSP"/>
    <property type="match status" value="1"/>
</dbReference>
<name>A0A158J2D0_9BURK</name>
<organism evidence="1 2">
    <name type="scientific">Caballeronia arvi</name>
    <dbReference type="NCBI Taxonomy" id="1777135"/>
    <lineage>
        <taxon>Bacteria</taxon>
        <taxon>Pseudomonadati</taxon>
        <taxon>Pseudomonadota</taxon>
        <taxon>Betaproteobacteria</taxon>
        <taxon>Burkholderiales</taxon>
        <taxon>Burkholderiaceae</taxon>
        <taxon>Caballeronia</taxon>
    </lineage>
</organism>
<keyword evidence="2" id="KW-1185">Reference proteome</keyword>
<dbReference type="InterPro" id="IPR035959">
    <property type="entry name" value="RutC-like_sf"/>
</dbReference>
<evidence type="ECO:0000313" key="1">
    <source>
        <dbReference type="EMBL" id="SAL63034.1"/>
    </source>
</evidence>
<dbReference type="SUPFAM" id="SSF55298">
    <property type="entry name" value="YjgF-like"/>
    <property type="match status" value="1"/>
</dbReference>
<protein>
    <submittedName>
        <fullName evidence="1">RutC family protein</fullName>
    </submittedName>
</protein>